<comment type="caution">
    <text evidence="10">The sequence shown here is derived from an EMBL/GenBank/DDBJ whole genome shotgun (WGS) entry which is preliminary data.</text>
</comment>
<name>A0ABV4SUV5_9ACTN</name>
<dbReference type="Gene3D" id="3.40.50.720">
    <property type="entry name" value="NAD(P)-binding Rossmann-like Domain"/>
    <property type="match status" value="1"/>
</dbReference>
<dbReference type="PANTHER" id="PTHR48467:SF1">
    <property type="entry name" value="GLUTAMATE SYNTHASE 1 [NADH], CHLOROPLASTIC-LIKE"/>
    <property type="match status" value="1"/>
</dbReference>
<dbReference type="InterPro" id="IPR023753">
    <property type="entry name" value="FAD/NAD-binding_dom"/>
</dbReference>
<evidence type="ECO:0000256" key="4">
    <source>
        <dbReference type="ARBA" id="ARBA00022630"/>
    </source>
</evidence>
<dbReference type="InterPro" id="IPR036188">
    <property type="entry name" value="FAD/NAD-bd_sf"/>
</dbReference>
<dbReference type="RefSeq" id="WP_372566140.1">
    <property type="nucleotide sequence ID" value="NZ_JBGOSP010000032.1"/>
</dbReference>
<dbReference type="Proteomes" id="UP001571476">
    <property type="component" value="Unassembled WGS sequence"/>
</dbReference>
<evidence type="ECO:0000313" key="10">
    <source>
        <dbReference type="EMBL" id="MFA3842085.1"/>
    </source>
</evidence>
<dbReference type="InterPro" id="IPR055275">
    <property type="entry name" value="Ferredox_Rdtase"/>
</dbReference>
<keyword evidence="6" id="KW-0521">NADP</keyword>
<evidence type="ECO:0000313" key="11">
    <source>
        <dbReference type="Proteomes" id="UP001571476"/>
    </source>
</evidence>
<keyword evidence="11" id="KW-1185">Reference proteome</keyword>
<accession>A0ABV4SUV5</accession>
<evidence type="ECO:0000256" key="5">
    <source>
        <dbReference type="ARBA" id="ARBA00022827"/>
    </source>
</evidence>
<evidence type="ECO:0000259" key="9">
    <source>
        <dbReference type="Pfam" id="PF07992"/>
    </source>
</evidence>
<dbReference type="PRINTS" id="PR00419">
    <property type="entry name" value="ADXRDTASE"/>
</dbReference>
<comment type="cofactor">
    <cofactor evidence="1">
        <name>FAD</name>
        <dbReference type="ChEBI" id="CHEBI:57692"/>
    </cofactor>
</comment>
<evidence type="ECO:0000256" key="1">
    <source>
        <dbReference type="ARBA" id="ARBA00001974"/>
    </source>
</evidence>
<feature type="domain" description="FAD/NAD(P)-binding" evidence="9">
    <location>
        <begin position="6"/>
        <end position="167"/>
    </location>
</feature>
<dbReference type="InterPro" id="IPR021163">
    <property type="entry name" value="Ferredox_Rdtase_adrenod"/>
</dbReference>
<proteinExistence type="inferred from homology"/>
<dbReference type="PIRSF" id="PIRSF000362">
    <property type="entry name" value="FNR"/>
    <property type="match status" value="1"/>
</dbReference>
<keyword evidence="4" id="KW-0285">Flavoprotein</keyword>
<protein>
    <recommendedName>
        <fullName evidence="3">ferredoxin--NADP(+) reductase</fullName>
        <ecNumber evidence="3">1.18.1.2</ecNumber>
    </recommendedName>
</protein>
<sequence length="444" mass="48074">MNGAAFRVAVIGSGPSGAYAAQELSEQTDLDVSVDVYERLPVPFGLVRYGVAPDHQRIKSIVGLLADIFAHPRVRFLGNVQVGTDITVAELRQHYDAVVVACGASADRSLSIPGEDLPGVCSATDFVSWYSGHPDAAVDRFALTAEKAVVIGLGNVALDVARMLCRTPEELRRTDVPEHVVDVLANSSIREIVILGRRGPAYAKFSNKELGEFGELSDVRVQVDSGDLADDEDALRRAQENPLTRRMLATLRGYADSGPQGDRRTVRFAFSRTPVAFVGDDSVSGLEVVHQRPAKTAVEELIPAGFFVRSVGYRGLGVPGLPLDPRSGTIPHSEGRVVDGTEVLDGVYVTGWIKRGPSGVIGTNKQDAALTAAGILEDRKRATRPRQKTVVDPMDLLKERRVEFVEWPAWQRIDAAEEAEGRPVGRARVKLHERSRMLAAASAD</sequence>
<dbReference type="EMBL" id="JBGOSP010000032">
    <property type="protein sequence ID" value="MFA3842085.1"/>
    <property type="molecule type" value="Genomic_DNA"/>
</dbReference>
<evidence type="ECO:0000256" key="6">
    <source>
        <dbReference type="ARBA" id="ARBA00022857"/>
    </source>
</evidence>
<reference evidence="10 11" key="1">
    <citation type="submission" date="2024-08" db="EMBL/GenBank/DDBJ databases">
        <title>Genome sequence of Streptomyces aureus CACIA-1.46HGO.</title>
        <authorList>
            <person name="Evangelista-Martinez Z."/>
        </authorList>
    </citation>
    <scope>NUCLEOTIDE SEQUENCE [LARGE SCALE GENOMIC DNA]</scope>
    <source>
        <strain evidence="10 11">CACIA-1.46HGO</strain>
    </source>
</reference>
<organism evidence="10 11">
    <name type="scientific">Streptomyces aureus</name>
    <dbReference type="NCBI Taxonomy" id="193461"/>
    <lineage>
        <taxon>Bacteria</taxon>
        <taxon>Bacillati</taxon>
        <taxon>Actinomycetota</taxon>
        <taxon>Actinomycetes</taxon>
        <taxon>Kitasatosporales</taxon>
        <taxon>Streptomycetaceae</taxon>
        <taxon>Streptomyces</taxon>
    </lineage>
</organism>
<evidence type="ECO:0000256" key="2">
    <source>
        <dbReference type="ARBA" id="ARBA00008312"/>
    </source>
</evidence>
<comment type="catalytic activity">
    <reaction evidence="8">
        <text>2 reduced [2Fe-2S]-[ferredoxin] + NADP(+) + H(+) = 2 oxidized [2Fe-2S]-[ferredoxin] + NADPH</text>
        <dbReference type="Rhea" id="RHEA:20125"/>
        <dbReference type="Rhea" id="RHEA-COMP:10000"/>
        <dbReference type="Rhea" id="RHEA-COMP:10001"/>
        <dbReference type="ChEBI" id="CHEBI:15378"/>
        <dbReference type="ChEBI" id="CHEBI:33737"/>
        <dbReference type="ChEBI" id="CHEBI:33738"/>
        <dbReference type="ChEBI" id="CHEBI:57783"/>
        <dbReference type="ChEBI" id="CHEBI:58349"/>
        <dbReference type="EC" id="1.18.1.2"/>
    </reaction>
</comment>
<evidence type="ECO:0000256" key="8">
    <source>
        <dbReference type="ARBA" id="ARBA00047776"/>
    </source>
</evidence>
<dbReference type="PANTHER" id="PTHR48467">
    <property type="entry name" value="GLUTAMATE SYNTHASE 1 [NADH], CHLOROPLASTIC-LIKE"/>
    <property type="match status" value="1"/>
</dbReference>
<dbReference type="Gene3D" id="3.50.50.60">
    <property type="entry name" value="FAD/NAD(P)-binding domain"/>
    <property type="match status" value="1"/>
</dbReference>
<gene>
    <name evidence="10" type="ORF">ACEG43_38835</name>
</gene>
<evidence type="ECO:0000256" key="7">
    <source>
        <dbReference type="ARBA" id="ARBA00023002"/>
    </source>
</evidence>
<dbReference type="SUPFAM" id="SSF51971">
    <property type="entry name" value="Nucleotide-binding domain"/>
    <property type="match status" value="2"/>
</dbReference>
<dbReference type="EC" id="1.18.1.2" evidence="3"/>
<dbReference type="Pfam" id="PF07992">
    <property type="entry name" value="Pyr_redox_2"/>
    <property type="match status" value="1"/>
</dbReference>
<keyword evidence="7" id="KW-0560">Oxidoreductase</keyword>
<keyword evidence="5" id="KW-0274">FAD</keyword>
<evidence type="ECO:0000256" key="3">
    <source>
        <dbReference type="ARBA" id="ARBA00013223"/>
    </source>
</evidence>
<comment type="similarity">
    <text evidence="2">Belongs to the ferredoxin--NADP reductase type 1 family.</text>
</comment>